<organism evidence="2 3">
    <name type="scientific">Hyalangium minutum</name>
    <dbReference type="NCBI Taxonomy" id="394096"/>
    <lineage>
        <taxon>Bacteria</taxon>
        <taxon>Pseudomonadati</taxon>
        <taxon>Myxococcota</taxon>
        <taxon>Myxococcia</taxon>
        <taxon>Myxococcales</taxon>
        <taxon>Cystobacterineae</taxon>
        <taxon>Archangiaceae</taxon>
        <taxon>Hyalangium</taxon>
    </lineage>
</organism>
<gene>
    <name evidence="2" type="ORF">DB31_2478</name>
</gene>
<evidence type="ECO:0000313" key="3">
    <source>
        <dbReference type="Proteomes" id="UP000028725"/>
    </source>
</evidence>
<dbReference type="EMBL" id="JMCB01000016">
    <property type="protein sequence ID" value="KFE63710.1"/>
    <property type="molecule type" value="Genomic_DNA"/>
</dbReference>
<comment type="caution">
    <text evidence="2">The sequence shown here is derived from an EMBL/GenBank/DDBJ whole genome shotgun (WGS) entry which is preliminary data.</text>
</comment>
<feature type="region of interest" description="Disordered" evidence="1">
    <location>
        <begin position="73"/>
        <end position="97"/>
    </location>
</feature>
<keyword evidence="3" id="KW-1185">Reference proteome</keyword>
<evidence type="ECO:0000313" key="2">
    <source>
        <dbReference type="EMBL" id="KFE63710.1"/>
    </source>
</evidence>
<reference evidence="2 3" key="1">
    <citation type="submission" date="2014-04" db="EMBL/GenBank/DDBJ databases">
        <title>Genome assembly of Hyalangium minutum DSM 14724.</title>
        <authorList>
            <person name="Sharma G."/>
            <person name="Subramanian S."/>
        </authorList>
    </citation>
    <scope>NUCLEOTIDE SEQUENCE [LARGE SCALE GENOMIC DNA]</scope>
    <source>
        <strain evidence="2 3">DSM 14724</strain>
    </source>
</reference>
<proteinExistence type="predicted"/>
<accession>A0A085W7P7</accession>
<sequence length="247" mass="26238">MCRHGTQDGGLPCLPGGVDNKVTRLLNQPRRFGESALRGNHVVPVRAAGPSGVEAAWHEQPPCQATHRIPYLKGREGHSTGRGSPLPPGSPFPSPKSHAGWCRHGTWLISAALISLPSSSPSASPPPVSSTSRVARAGSMKPCQSSGALSPPSTCATNTYLCVSLSVRSPWKSRVRRTCSWACTRMVPPESSSNTPLSTGCLSRWFPAVLITACRTIPGCVTSRSWLESEAFPGCRNTCSPWMAELA</sequence>
<evidence type="ECO:0000256" key="1">
    <source>
        <dbReference type="SAM" id="MobiDB-lite"/>
    </source>
</evidence>
<name>A0A085W7P7_9BACT</name>
<feature type="compositionally biased region" description="Pro residues" evidence="1">
    <location>
        <begin position="85"/>
        <end position="94"/>
    </location>
</feature>
<protein>
    <submittedName>
        <fullName evidence="2">Uncharacterized protein</fullName>
    </submittedName>
</protein>
<dbReference type="Proteomes" id="UP000028725">
    <property type="component" value="Unassembled WGS sequence"/>
</dbReference>
<dbReference type="AlphaFoldDB" id="A0A085W7P7"/>